<evidence type="ECO:0000313" key="2">
    <source>
        <dbReference type="EMBL" id="RQH04684.1"/>
    </source>
</evidence>
<dbReference type="PROSITE" id="PS51257">
    <property type="entry name" value="PROKAR_LIPOPROTEIN"/>
    <property type="match status" value="1"/>
</dbReference>
<keyword evidence="3" id="KW-1185">Reference proteome</keyword>
<dbReference type="RefSeq" id="WP_124152337.1">
    <property type="nucleotide sequence ID" value="NZ_RQIS01000012.1"/>
</dbReference>
<dbReference type="InterPro" id="IPR005586">
    <property type="entry name" value="ABC_trans_aux"/>
</dbReference>
<reference evidence="2 3" key="1">
    <citation type="submission" date="2018-11" db="EMBL/GenBank/DDBJ databases">
        <title>Paraburkholderia sp. DHOA04, isolated from soil.</title>
        <authorList>
            <person name="Gao Z.-H."/>
            <person name="Qiu L.-H."/>
            <person name="Fu J.-C."/>
        </authorList>
    </citation>
    <scope>NUCLEOTIDE SEQUENCE [LARGE SCALE GENOMIC DNA]</scope>
    <source>
        <strain evidence="2 3">DHOA04</strain>
    </source>
</reference>
<evidence type="ECO:0000259" key="1">
    <source>
        <dbReference type="Pfam" id="PF03886"/>
    </source>
</evidence>
<proteinExistence type="predicted"/>
<accession>A0A3N6MLK9</accession>
<name>A0A3N6MLK9_9BURK</name>
<gene>
    <name evidence="2" type="ORF">D1Y85_17500</name>
</gene>
<dbReference type="AlphaFoldDB" id="A0A3N6MLK9"/>
<evidence type="ECO:0000313" key="3">
    <source>
        <dbReference type="Proteomes" id="UP000272778"/>
    </source>
</evidence>
<dbReference type="OrthoDB" id="5568302at2"/>
<dbReference type="EMBL" id="RQIS01000012">
    <property type="protein sequence ID" value="RQH04684.1"/>
    <property type="molecule type" value="Genomic_DNA"/>
</dbReference>
<sequence length="206" mass="21520">MSRSIFHCRVALKVLVALLAVVLVAACAGNPAVLNDIRYDLGPPPATTVAGTLPPLKVLEVSAPPQLDHDGILYRLSSDSQRTARYANSRWTMSPARLLTLRLRTTLGAHVTVLAGADAVRAPMLKVELEQFEQVFDSATESAGVLTARATLIEGGSVIAQRVFVARAPAVSPDAAGGVRALAAASDDFAGQLGAWLGTQRLAGGE</sequence>
<dbReference type="Proteomes" id="UP000272778">
    <property type="component" value="Unassembled WGS sequence"/>
</dbReference>
<protein>
    <submittedName>
        <fullName evidence="2">ABC transporter</fullName>
    </submittedName>
</protein>
<organism evidence="2 3">
    <name type="scientific">Paraburkholderia dinghuensis</name>
    <dbReference type="NCBI Taxonomy" id="2305225"/>
    <lineage>
        <taxon>Bacteria</taxon>
        <taxon>Pseudomonadati</taxon>
        <taxon>Pseudomonadota</taxon>
        <taxon>Betaproteobacteria</taxon>
        <taxon>Burkholderiales</taxon>
        <taxon>Burkholderiaceae</taxon>
        <taxon>Paraburkholderia</taxon>
    </lineage>
</organism>
<comment type="caution">
    <text evidence="2">The sequence shown here is derived from an EMBL/GenBank/DDBJ whole genome shotgun (WGS) entry which is preliminary data.</text>
</comment>
<dbReference type="Gene3D" id="3.40.50.10610">
    <property type="entry name" value="ABC-type transport auxiliary lipoprotein component"/>
    <property type="match status" value="1"/>
</dbReference>
<dbReference type="SUPFAM" id="SSF159594">
    <property type="entry name" value="XCC0632-like"/>
    <property type="match status" value="1"/>
</dbReference>
<dbReference type="Pfam" id="PF03886">
    <property type="entry name" value="ABC_trans_aux"/>
    <property type="match status" value="1"/>
</dbReference>
<feature type="domain" description="ABC-type transport auxiliary lipoprotein component" evidence="1">
    <location>
        <begin position="39"/>
        <end position="192"/>
    </location>
</feature>